<dbReference type="Gene3D" id="3.90.550.10">
    <property type="entry name" value="Spore Coat Polysaccharide Biosynthesis Protein SpsA, Chain A"/>
    <property type="match status" value="1"/>
</dbReference>
<dbReference type="InterPro" id="IPR001173">
    <property type="entry name" value="Glyco_trans_2-like"/>
</dbReference>
<evidence type="ECO:0000259" key="1">
    <source>
        <dbReference type="Pfam" id="PF00535"/>
    </source>
</evidence>
<dbReference type="InterPro" id="IPR050834">
    <property type="entry name" value="Glycosyltransf_2"/>
</dbReference>
<feature type="domain" description="Glycosyltransferase 2-like" evidence="1">
    <location>
        <begin position="11"/>
        <end position="182"/>
    </location>
</feature>
<dbReference type="PANTHER" id="PTHR43685:SF13">
    <property type="entry name" value="O ANTIGEN BIOSYNTHESIS RHAMNOSYLTRANSFERASE RFBN"/>
    <property type="match status" value="1"/>
</dbReference>
<dbReference type="GO" id="GO:0044010">
    <property type="term" value="P:single-species biofilm formation"/>
    <property type="evidence" value="ECO:0007669"/>
    <property type="project" value="TreeGrafter"/>
</dbReference>
<reference evidence="2" key="1">
    <citation type="journal article" date="2021" name="PeerJ">
        <title>Extensive microbial diversity within the chicken gut microbiome revealed by metagenomics and culture.</title>
        <authorList>
            <person name="Gilroy R."/>
            <person name="Ravi A."/>
            <person name="Getino M."/>
            <person name="Pursley I."/>
            <person name="Horton D.L."/>
            <person name="Alikhan N.F."/>
            <person name="Baker D."/>
            <person name="Gharbi K."/>
            <person name="Hall N."/>
            <person name="Watson M."/>
            <person name="Adriaenssens E.M."/>
            <person name="Foster-Nyarko E."/>
            <person name="Jarju S."/>
            <person name="Secka A."/>
            <person name="Antonio M."/>
            <person name="Oren A."/>
            <person name="Chaudhuri R.R."/>
            <person name="La Ragione R."/>
            <person name="Hildebrand F."/>
            <person name="Pallen M.J."/>
        </authorList>
    </citation>
    <scope>NUCLEOTIDE SEQUENCE</scope>
    <source>
        <strain evidence="2">CHK195-6426</strain>
    </source>
</reference>
<dbReference type="AlphaFoldDB" id="A0A9D1UDF9"/>
<dbReference type="Pfam" id="PF00535">
    <property type="entry name" value="Glycos_transf_2"/>
    <property type="match status" value="1"/>
</dbReference>
<protein>
    <submittedName>
        <fullName evidence="2">Glycosyltransferase family 2 protein</fullName>
    </submittedName>
</protein>
<dbReference type="PANTHER" id="PTHR43685">
    <property type="entry name" value="GLYCOSYLTRANSFERASE"/>
    <property type="match status" value="1"/>
</dbReference>
<organism evidence="2 3">
    <name type="scientific">Candidatus Acetatifactor stercoripullorum</name>
    <dbReference type="NCBI Taxonomy" id="2838414"/>
    <lineage>
        <taxon>Bacteria</taxon>
        <taxon>Bacillati</taxon>
        <taxon>Bacillota</taxon>
        <taxon>Clostridia</taxon>
        <taxon>Lachnospirales</taxon>
        <taxon>Lachnospiraceae</taxon>
        <taxon>Acetatifactor</taxon>
    </lineage>
</organism>
<reference evidence="2" key="2">
    <citation type="submission" date="2021-04" db="EMBL/GenBank/DDBJ databases">
        <authorList>
            <person name="Gilroy R."/>
        </authorList>
    </citation>
    <scope>NUCLEOTIDE SEQUENCE</scope>
    <source>
        <strain evidence="2">CHK195-6426</strain>
    </source>
</reference>
<gene>
    <name evidence="2" type="ORF">H9742_13065</name>
</gene>
<comment type="caution">
    <text evidence="2">The sequence shown here is derived from an EMBL/GenBank/DDBJ whole genome shotgun (WGS) entry which is preliminary data.</text>
</comment>
<name>A0A9D1UDF9_9FIRM</name>
<dbReference type="Proteomes" id="UP000824265">
    <property type="component" value="Unassembled WGS sequence"/>
</dbReference>
<proteinExistence type="predicted"/>
<dbReference type="SUPFAM" id="SSF53448">
    <property type="entry name" value="Nucleotide-diphospho-sugar transferases"/>
    <property type="match status" value="1"/>
</dbReference>
<evidence type="ECO:0000313" key="2">
    <source>
        <dbReference type="EMBL" id="HIW82425.1"/>
    </source>
</evidence>
<dbReference type="EMBL" id="DXGH01000072">
    <property type="protein sequence ID" value="HIW82425.1"/>
    <property type="molecule type" value="Genomic_DNA"/>
</dbReference>
<evidence type="ECO:0000313" key="3">
    <source>
        <dbReference type="Proteomes" id="UP000824265"/>
    </source>
</evidence>
<accession>A0A9D1UDF9</accession>
<dbReference type="InterPro" id="IPR029044">
    <property type="entry name" value="Nucleotide-diphossugar_trans"/>
</dbReference>
<sequence length="313" mass="35805">MGSIAAMNIDVIIPVYKPTEALFHLLEGLKGQTVPVRNIILMNTEQKYFEQLIYGKRFFELFPNVKVYHLSKKEFDHGGTRRRGVRRSDGDIFVMMTQDALPADERLIEELTAHLKGQVAAAYARQLPALDCRETERISRLFNYPPKSRIKTAADLPELGIKTYFCSNVCAAYRRDIYEELGGFVKHTIFNEDMIYAACAVKAGYGIAYEAGARVIHSHNDTKLGVLKRNFDLGVSQAQHPEVFAEVVSESEGKKLVLETLRQLKKKGLFWQMPGFLVQCVCKYAGYLLGKHYENLPRRWVLALTSNKEYWER</sequence>